<dbReference type="OrthoDB" id="224783at2"/>
<feature type="domain" description="Carbohydrate binding module xylan-binding" evidence="1">
    <location>
        <begin position="58"/>
        <end position="146"/>
    </location>
</feature>
<feature type="domain" description="Carbohydrate binding module xylan-binding" evidence="1">
    <location>
        <begin position="182"/>
        <end position="269"/>
    </location>
</feature>
<gene>
    <name evidence="2" type="ORF">CEE69_15775</name>
</gene>
<dbReference type="RefSeq" id="WP_099261600.1">
    <property type="nucleotide sequence ID" value="NZ_NIZW01000011.1"/>
</dbReference>
<dbReference type="NCBIfam" id="TIGR02608">
    <property type="entry name" value="delta_60_rpt"/>
    <property type="match status" value="4"/>
</dbReference>
<evidence type="ECO:0000259" key="1">
    <source>
        <dbReference type="Pfam" id="PF16841"/>
    </source>
</evidence>
<organism evidence="2 3">
    <name type="scientific">Rhodopirellula bahusiensis</name>
    <dbReference type="NCBI Taxonomy" id="2014065"/>
    <lineage>
        <taxon>Bacteria</taxon>
        <taxon>Pseudomonadati</taxon>
        <taxon>Planctomycetota</taxon>
        <taxon>Planctomycetia</taxon>
        <taxon>Pirellulales</taxon>
        <taxon>Pirellulaceae</taxon>
        <taxon>Rhodopirellula</taxon>
    </lineage>
</organism>
<dbReference type="GeneID" id="90609525"/>
<proteinExistence type="predicted"/>
<dbReference type="InterPro" id="IPR031768">
    <property type="entry name" value="CBM60_xylan-bd"/>
</dbReference>
<sequence length="714" mass="78588">MNLRTLIHRLSRRKSFGSAATASRSSDINWSIDELEPRLLLAGDAGQEVSFAWDSPGIQVQAIGDTGQEVVEVLYNDETISQFRVTDEWATYQIDVDYTSIDPSLLRMVFLNDLYDPAQGIDRNVQFGSVTIGDQVLDSNAPNVFTTGTWLPEDGITPGLGRGSVLNANGYLQYGTPTGSELTVYARGDHGGEYMNVLAGTFRADRITLSTEMTAYTYYLNAELDPSSVRIEFYNDIYLPDLGIDYNLVVDRIEIDGVAYQTEDPSTFAQGVYRDGSLTSGYYQTERLEGRGHFQYDADNFTSERYTLDDSIADDGISIISSSSPFDVEHEITSTDQSAVGWTDSFWSESGDYEKFILVQLFDENGSAVQSFNNGESVDLIQATQQFINDNSLGPANVSLQDLEVDSQDRLLVRLQVANYDGFFTNYSTLLIRLTSDGRLDSSFGEEGIIRASLNGFRSASSMAVDSQDRILVNNATTITRYNADGSTDVSFGTNGTSSIPLPHEPDYYSGQSQIFTRPDDSIIVLWGQPSNANASAGWLIQLNEDGSTGTWFGDEGFARIPYQQFTLYSSYSERFERLVLDEDGQITVLGTQSLIRFTESGQIDSSFGDGGRIILPSSIVTDGALLFDNTFGTFDVDGLGRYLVPYYNGIARLTPDGQLDPSFSSDGIAGYNANEVGSLQPYSVKEGRLDSVGQLRTLSQNDNGFGIAFWQLV</sequence>
<protein>
    <submittedName>
        <fullName evidence="2">Sugar dehydrogenase</fullName>
    </submittedName>
</protein>
<dbReference type="EMBL" id="NIZW01000011">
    <property type="protein sequence ID" value="PHQ34457.1"/>
    <property type="molecule type" value="Genomic_DNA"/>
</dbReference>
<accession>A0A2G1W5Z7</accession>
<dbReference type="Gene3D" id="2.60.60.40">
    <property type="match status" value="2"/>
</dbReference>
<keyword evidence="3" id="KW-1185">Reference proteome</keyword>
<reference evidence="2 3" key="1">
    <citation type="submission" date="2017-06" db="EMBL/GenBank/DDBJ databases">
        <title>Description of Rhodopirellula bahusiensis sp. nov.</title>
        <authorList>
            <person name="Kizina J."/>
            <person name="Harder J."/>
        </authorList>
    </citation>
    <scope>NUCLEOTIDE SEQUENCE [LARGE SCALE GENOMIC DNA]</scope>
    <source>
        <strain evidence="2 3">SWK21</strain>
    </source>
</reference>
<evidence type="ECO:0000313" key="2">
    <source>
        <dbReference type="EMBL" id="PHQ34457.1"/>
    </source>
</evidence>
<name>A0A2G1W5Z7_9BACT</name>
<dbReference type="Proteomes" id="UP000225740">
    <property type="component" value="Unassembled WGS sequence"/>
</dbReference>
<evidence type="ECO:0000313" key="3">
    <source>
        <dbReference type="Proteomes" id="UP000225740"/>
    </source>
</evidence>
<dbReference type="Pfam" id="PF17164">
    <property type="entry name" value="DUF5122"/>
    <property type="match status" value="2"/>
</dbReference>
<dbReference type="Pfam" id="PF16841">
    <property type="entry name" value="CBM60"/>
    <property type="match status" value="2"/>
</dbReference>
<comment type="caution">
    <text evidence="2">The sequence shown here is derived from an EMBL/GenBank/DDBJ whole genome shotgun (WGS) entry which is preliminary data.</text>
</comment>
<dbReference type="Gene3D" id="2.80.10.50">
    <property type="match status" value="2"/>
</dbReference>
<dbReference type="AlphaFoldDB" id="A0A2G1W5Z7"/>
<dbReference type="InterPro" id="IPR013431">
    <property type="entry name" value="Delta_60_rpt"/>
</dbReference>